<evidence type="ECO:0000256" key="6">
    <source>
        <dbReference type="ARBA" id="ARBA00022692"/>
    </source>
</evidence>
<proteinExistence type="inferred from homology"/>
<feature type="non-terminal residue" evidence="10">
    <location>
        <position position="340"/>
    </location>
</feature>
<evidence type="ECO:0000256" key="7">
    <source>
        <dbReference type="ARBA" id="ARBA00022989"/>
    </source>
</evidence>
<feature type="transmembrane region" description="Helical" evidence="9">
    <location>
        <begin position="242"/>
        <end position="263"/>
    </location>
</feature>
<evidence type="ECO:0000256" key="8">
    <source>
        <dbReference type="ARBA" id="ARBA00023136"/>
    </source>
</evidence>
<evidence type="ECO:0000256" key="2">
    <source>
        <dbReference type="ARBA" id="ARBA00004651"/>
    </source>
</evidence>
<feature type="transmembrane region" description="Helical" evidence="9">
    <location>
        <begin position="79"/>
        <end position="99"/>
    </location>
</feature>
<gene>
    <name evidence="10" type="ORF">FKW44_009273</name>
</gene>
<keyword evidence="7 9" id="KW-1133">Transmembrane helix</keyword>
<dbReference type="OrthoDB" id="9995836at2759"/>
<evidence type="ECO:0000256" key="1">
    <source>
        <dbReference type="ARBA" id="ARBA00000215"/>
    </source>
</evidence>
<evidence type="ECO:0000256" key="4">
    <source>
        <dbReference type="ARBA" id="ARBA00022448"/>
    </source>
</evidence>
<feature type="transmembrane region" description="Helical" evidence="9">
    <location>
        <begin position="20"/>
        <end position="43"/>
    </location>
</feature>
<comment type="similarity">
    <text evidence="3 9">Belongs to the riboflavin transporter family.</text>
</comment>
<feature type="transmembrane region" description="Helical" evidence="9">
    <location>
        <begin position="304"/>
        <end position="325"/>
    </location>
</feature>
<keyword evidence="8 9" id="KW-0472">Membrane</keyword>
<dbReference type="EMBL" id="CP045895">
    <property type="protein sequence ID" value="QQP48834.1"/>
    <property type="molecule type" value="Genomic_DNA"/>
</dbReference>
<dbReference type="PANTHER" id="PTHR12929">
    <property type="entry name" value="SOLUTE CARRIER FAMILY 52"/>
    <property type="match status" value="1"/>
</dbReference>
<comment type="catalytic activity">
    <reaction evidence="1 9">
        <text>riboflavin(in) = riboflavin(out)</text>
        <dbReference type="Rhea" id="RHEA:35015"/>
        <dbReference type="ChEBI" id="CHEBI:57986"/>
    </reaction>
</comment>
<dbReference type="Proteomes" id="UP000595437">
    <property type="component" value="Chromosome 6"/>
</dbReference>
<dbReference type="Pfam" id="PF06237">
    <property type="entry name" value="SLC52_ribofla_tr"/>
    <property type="match status" value="2"/>
</dbReference>
<evidence type="ECO:0000313" key="11">
    <source>
        <dbReference type="Proteomes" id="UP000595437"/>
    </source>
</evidence>
<evidence type="ECO:0000256" key="9">
    <source>
        <dbReference type="RuleBase" id="RU368035"/>
    </source>
</evidence>
<dbReference type="GO" id="GO:0005886">
    <property type="term" value="C:plasma membrane"/>
    <property type="evidence" value="ECO:0007669"/>
    <property type="project" value="UniProtKB-SubCell"/>
</dbReference>
<dbReference type="InterPro" id="IPR009357">
    <property type="entry name" value="Riboflavin_transptr"/>
</dbReference>
<keyword evidence="11" id="KW-1185">Reference proteome</keyword>
<reference evidence="11" key="1">
    <citation type="submission" date="2021-01" db="EMBL/GenBank/DDBJ databases">
        <title>Caligus Genome Assembly.</title>
        <authorList>
            <person name="Gallardo-Escarate C."/>
        </authorList>
    </citation>
    <scope>NUCLEOTIDE SEQUENCE [LARGE SCALE GENOMIC DNA]</scope>
</reference>
<feature type="transmembrane region" description="Helical" evidence="9">
    <location>
        <begin position="275"/>
        <end position="297"/>
    </location>
</feature>
<evidence type="ECO:0000313" key="10">
    <source>
        <dbReference type="EMBL" id="QQP48834.1"/>
    </source>
</evidence>
<comment type="function">
    <text evidence="9">Plasma membrane transporter mediating the uptake by cells of the water soluble vitamin B2/riboflavin that plays a key role in biochemical oxidation-reduction reactions of the carbohydrate, lipid, and amino acid metabolism.</text>
</comment>
<organism evidence="10 11">
    <name type="scientific">Caligus rogercresseyi</name>
    <name type="common">Sea louse</name>
    <dbReference type="NCBI Taxonomy" id="217165"/>
    <lineage>
        <taxon>Eukaryota</taxon>
        <taxon>Metazoa</taxon>
        <taxon>Ecdysozoa</taxon>
        <taxon>Arthropoda</taxon>
        <taxon>Crustacea</taxon>
        <taxon>Multicrustacea</taxon>
        <taxon>Hexanauplia</taxon>
        <taxon>Copepoda</taxon>
        <taxon>Siphonostomatoida</taxon>
        <taxon>Caligidae</taxon>
        <taxon>Caligus</taxon>
    </lineage>
</organism>
<keyword evidence="4 9" id="KW-0813">Transport</keyword>
<evidence type="ECO:0000256" key="3">
    <source>
        <dbReference type="ARBA" id="ARBA00006366"/>
    </source>
</evidence>
<feature type="transmembrane region" description="Helical" evidence="9">
    <location>
        <begin position="55"/>
        <end position="73"/>
    </location>
</feature>
<keyword evidence="5 9" id="KW-1003">Cell membrane</keyword>
<dbReference type="GO" id="GO:0032217">
    <property type="term" value="F:riboflavin transmembrane transporter activity"/>
    <property type="evidence" value="ECO:0007669"/>
    <property type="project" value="UniProtKB-UniRule"/>
</dbReference>
<keyword evidence="6 9" id="KW-0812">Transmembrane</keyword>
<comment type="subcellular location">
    <subcellularLocation>
        <location evidence="2 9">Cell membrane</location>
        <topology evidence="2 9">Multi-pass membrane protein</topology>
    </subcellularLocation>
</comment>
<feature type="transmembrane region" description="Helical" evidence="9">
    <location>
        <begin position="111"/>
        <end position="132"/>
    </location>
</feature>
<comment type="caution">
    <text evidence="9">Lacks conserved residue(s) required for the propagation of feature annotation.</text>
</comment>
<accession>A0A7T8K7D4</accession>
<sequence>MSSSGEVGMLSNRSSHLDVLAVFFGISAWISINGLWVELPLLVQRLPEKWNLASYLSVIIQIANLGPIFTAAFDTLTIYFLLLLGTLSSFILAIGWNVTSVVGNTEYSTMLFGLVFCLAFVDCTSSGLSGFIPSIVALAQGSGGNPSCANVSDGNGLWEYKPHFAEPRFSVQSFFFFLFCMMTLSSVGFTLMNILPKFKKEMASPISTRAILHQGSLKNSEELSEVCYSFQDQPLDSKKNSIIFILSIQGFICFLSNGALPSIQTFSCLPYGNTVYHLSVTLNAMANPLMAFLAFFLPCKSDRLIGVITGIGGVFAAIVFVTALHSPEMLWGQYLGGFVT</sequence>
<dbReference type="AlphaFoldDB" id="A0A7T8K7D4"/>
<dbReference type="PANTHER" id="PTHR12929:SF10">
    <property type="entry name" value="RIBOFLAVIN TRANSPORTER"/>
    <property type="match status" value="1"/>
</dbReference>
<name>A0A7T8K7D4_CALRO</name>
<protein>
    <recommendedName>
        <fullName evidence="9">Riboflavin transporter</fullName>
    </recommendedName>
</protein>
<feature type="transmembrane region" description="Helical" evidence="9">
    <location>
        <begin position="174"/>
        <end position="195"/>
    </location>
</feature>
<evidence type="ECO:0000256" key="5">
    <source>
        <dbReference type="ARBA" id="ARBA00022475"/>
    </source>
</evidence>